<protein>
    <submittedName>
        <fullName evidence="1">Uncharacterized protein</fullName>
    </submittedName>
</protein>
<accession>D4DQ71</accession>
<dbReference type="Proteomes" id="UP000005536">
    <property type="component" value="Unassembled WGS sequence"/>
</dbReference>
<comment type="caution">
    <text evidence="1">The sequence shown here is derived from an EMBL/GenBank/DDBJ whole genome shotgun (WGS) entry which is preliminary data.</text>
</comment>
<evidence type="ECO:0000313" key="1">
    <source>
        <dbReference type="EMBL" id="EFE49955.1"/>
    </source>
</evidence>
<dbReference type="AlphaFoldDB" id="D4DQ71"/>
<name>D4DQ71_NEIEG</name>
<reference evidence="1 2" key="1">
    <citation type="submission" date="2010-02" db="EMBL/GenBank/DDBJ databases">
        <authorList>
            <person name="Weinstock G."/>
            <person name="Sodergren E."/>
            <person name="Clifton S."/>
            <person name="Fulton L."/>
            <person name="Fulton B."/>
            <person name="Courtney L."/>
            <person name="Fronick C."/>
            <person name="Harrison M."/>
            <person name="Strong C."/>
            <person name="Farmer C."/>
            <person name="Delahaunty K."/>
            <person name="Markovic C."/>
            <person name="Hall O."/>
            <person name="Minx P."/>
            <person name="Tomlinson C."/>
            <person name="Mitreva M."/>
            <person name="Nelson J."/>
            <person name="Hou S."/>
            <person name="Wollam A."/>
            <person name="Pepin K.H."/>
            <person name="Johnson M."/>
            <person name="Bhonagiri V."/>
            <person name="Zhang X."/>
            <person name="Suruliraj S."/>
            <person name="Warren W."/>
            <person name="Chinwalla A."/>
            <person name="Mardis E.R."/>
            <person name="Wilson R.K."/>
        </authorList>
    </citation>
    <scope>NUCLEOTIDE SEQUENCE [LARGE SCALE GENOMIC DNA]</scope>
    <source>
        <strain evidence="1 2">ATCC 29315</strain>
    </source>
</reference>
<evidence type="ECO:0000313" key="2">
    <source>
        <dbReference type="Proteomes" id="UP000005536"/>
    </source>
</evidence>
<sequence>MRADTLPSPGGRCPNKGKAQRTGFLRGAYCINFFRRPAWIGAV</sequence>
<organism evidence="1 2">
    <name type="scientific">Neisseria elongata subsp. glycolytica ATCC 29315</name>
    <dbReference type="NCBI Taxonomy" id="546263"/>
    <lineage>
        <taxon>Bacteria</taxon>
        <taxon>Pseudomonadati</taxon>
        <taxon>Pseudomonadota</taxon>
        <taxon>Betaproteobacteria</taxon>
        <taxon>Neisseriales</taxon>
        <taxon>Neisseriaceae</taxon>
        <taxon>Neisseria</taxon>
    </lineage>
</organism>
<gene>
    <name evidence="1" type="ORF">NEIELOOT_01209</name>
</gene>
<dbReference type="EMBL" id="ADBF01000030">
    <property type="protein sequence ID" value="EFE49955.1"/>
    <property type="molecule type" value="Genomic_DNA"/>
</dbReference>
<proteinExistence type="predicted"/>